<dbReference type="InterPro" id="IPR011879">
    <property type="entry name" value="Sig_transdc_resp-reg_PhoB"/>
</dbReference>
<evidence type="ECO:0000256" key="1">
    <source>
        <dbReference type="ARBA" id="ARBA00004496"/>
    </source>
</evidence>
<dbReference type="EMBL" id="WJXO01000001">
    <property type="protein sequence ID" value="MRN37161.1"/>
    <property type="molecule type" value="Genomic_DNA"/>
</dbReference>
<dbReference type="Gene3D" id="1.10.10.10">
    <property type="entry name" value="Winged helix-like DNA-binding domain superfamily/Winged helix DNA-binding domain"/>
    <property type="match status" value="1"/>
</dbReference>
<protein>
    <recommendedName>
        <fullName evidence="2">Phosphate regulon transcriptional regulatory protein PhoB</fullName>
    </recommendedName>
</protein>
<keyword evidence="14" id="KW-1185">Reference proteome</keyword>
<keyword evidence="5" id="KW-0597">Phosphoprotein</keyword>
<dbReference type="GO" id="GO:0000156">
    <property type="term" value="F:phosphorelay response regulator activity"/>
    <property type="evidence" value="ECO:0007669"/>
    <property type="project" value="InterPro"/>
</dbReference>
<dbReference type="InterPro" id="IPR016032">
    <property type="entry name" value="Sig_transdc_resp-reg_C-effctor"/>
</dbReference>
<name>A0A5Q3RUG9_9NEIS</name>
<dbReference type="AlphaFoldDB" id="A0A5Q3RUG9"/>
<gene>
    <name evidence="13" type="primary">phoB</name>
    <name evidence="13" type="ORF">GJU80_01220</name>
</gene>
<keyword evidence="6" id="KW-0592">Phosphate transport</keyword>
<dbReference type="PANTHER" id="PTHR48111:SF40">
    <property type="entry name" value="PHOSPHATE REGULON TRANSCRIPTIONAL REGULATORY PROTEIN PHOB"/>
    <property type="match status" value="1"/>
</dbReference>
<dbReference type="GO" id="GO:0032993">
    <property type="term" value="C:protein-DNA complex"/>
    <property type="evidence" value="ECO:0007669"/>
    <property type="project" value="TreeGrafter"/>
</dbReference>
<dbReference type="GO" id="GO:0005829">
    <property type="term" value="C:cytosol"/>
    <property type="evidence" value="ECO:0007669"/>
    <property type="project" value="TreeGrafter"/>
</dbReference>
<keyword evidence="9" id="KW-0238">DNA-binding</keyword>
<dbReference type="Proteomes" id="UP000486297">
    <property type="component" value="Unassembled WGS sequence"/>
</dbReference>
<dbReference type="SUPFAM" id="SSF52172">
    <property type="entry name" value="CheY-like"/>
    <property type="match status" value="1"/>
</dbReference>
<comment type="subcellular location">
    <subcellularLocation>
        <location evidence="1">Cytoplasm</location>
    </subcellularLocation>
</comment>
<evidence type="ECO:0000256" key="2">
    <source>
        <dbReference type="ARBA" id="ARBA00013332"/>
    </source>
</evidence>
<evidence type="ECO:0000256" key="11">
    <source>
        <dbReference type="ARBA" id="ARBA00023163"/>
    </source>
</evidence>
<dbReference type="CDD" id="cd00383">
    <property type="entry name" value="trans_reg_C"/>
    <property type="match status" value="1"/>
</dbReference>
<sequence>MSAYILIVEDEPAIATLIRFNLEAAGYRVATAERVSDAEKLLKNELPDLILMDYMLPDVSGVEYIQQLRGQTRTQNLPIIMLTARSEESDKELGLNIGADDYITKPFSPRELIARINALLRRMAPQKSKQVLEIFGIRLDAENRKVSTTEGIELQLNPSEFKILHFFMAHPNRLYSRSQLLDMIWGDHVFIEERTVDVHIRRLRQGLEKAQLSHLVQTVRGGGYRFGNNNE</sequence>
<dbReference type="Gene3D" id="3.40.50.2300">
    <property type="match status" value="1"/>
</dbReference>
<organism evidence="13 14">
    <name type="scientific">Neisseria brasiliensis</name>
    <dbReference type="NCBI Taxonomy" id="2666100"/>
    <lineage>
        <taxon>Bacteria</taxon>
        <taxon>Pseudomonadati</taxon>
        <taxon>Pseudomonadota</taxon>
        <taxon>Betaproteobacteria</taxon>
        <taxon>Neisseriales</taxon>
        <taxon>Neisseriaceae</taxon>
        <taxon>Neisseria</taxon>
    </lineage>
</organism>
<dbReference type="PANTHER" id="PTHR48111">
    <property type="entry name" value="REGULATOR OF RPOS"/>
    <property type="match status" value="1"/>
</dbReference>
<evidence type="ECO:0000256" key="10">
    <source>
        <dbReference type="ARBA" id="ARBA00023159"/>
    </source>
</evidence>
<dbReference type="GO" id="GO:0006355">
    <property type="term" value="P:regulation of DNA-templated transcription"/>
    <property type="evidence" value="ECO:0007669"/>
    <property type="project" value="InterPro"/>
</dbReference>
<evidence type="ECO:0000256" key="3">
    <source>
        <dbReference type="ARBA" id="ARBA00022448"/>
    </source>
</evidence>
<dbReference type="InterPro" id="IPR036388">
    <property type="entry name" value="WH-like_DNA-bd_sf"/>
</dbReference>
<dbReference type="CDD" id="cd17618">
    <property type="entry name" value="REC_OmpR_PhoB"/>
    <property type="match status" value="1"/>
</dbReference>
<dbReference type="InterPro" id="IPR001789">
    <property type="entry name" value="Sig_transdc_resp-reg_receiver"/>
</dbReference>
<dbReference type="SMART" id="SM00862">
    <property type="entry name" value="Trans_reg_C"/>
    <property type="match status" value="1"/>
</dbReference>
<evidence type="ECO:0000313" key="14">
    <source>
        <dbReference type="Proteomes" id="UP000486297"/>
    </source>
</evidence>
<dbReference type="Pfam" id="PF00072">
    <property type="entry name" value="Response_reg"/>
    <property type="match status" value="1"/>
</dbReference>
<dbReference type="FunFam" id="3.40.50.2300:FF:000001">
    <property type="entry name" value="DNA-binding response regulator PhoB"/>
    <property type="match status" value="1"/>
</dbReference>
<dbReference type="PROSITE" id="PS51755">
    <property type="entry name" value="OMPR_PHOB"/>
    <property type="match status" value="1"/>
</dbReference>
<dbReference type="SMART" id="SM00448">
    <property type="entry name" value="REC"/>
    <property type="match status" value="1"/>
</dbReference>
<evidence type="ECO:0000256" key="8">
    <source>
        <dbReference type="ARBA" id="ARBA00023015"/>
    </source>
</evidence>
<evidence type="ECO:0000313" key="13">
    <source>
        <dbReference type="EMBL" id="MRN37161.1"/>
    </source>
</evidence>
<dbReference type="SUPFAM" id="SSF46894">
    <property type="entry name" value="C-terminal effector domain of the bipartite response regulators"/>
    <property type="match status" value="1"/>
</dbReference>
<keyword evidence="4" id="KW-0963">Cytoplasm</keyword>
<dbReference type="InterPro" id="IPR001867">
    <property type="entry name" value="OmpR/PhoB-type_DNA-bd"/>
</dbReference>
<comment type="function">
    <text evidence="12">This protein is a positive regulator for the phosphate regulon. Transcription of this operon is positively regulated by PhoB and PhoR when phosphate is limited.</text>
</comment>
<dbReference type="GO" id="GO:0000976">
    <property type="term" value="F:transcription cis-regulatory region binding"/>
    <property type="evidence" value="ECO:0007669"/>
    <property type="project" value="TreeGrafter"/>
</dbReference>
<dbReference type="Pfam" id="PF00486">
    <property type="entry name" value="Trans_reg_C"/>
    <property type="match status" value="1"/>
</dbReference>
<evidence type="ECO:0000256" key="4">
    <source>
        <dbReference type="ARBA" id="ARBA00022490"/>
    </source>
</evidence>
<dbReference type="NCBIfam" id="TIGR02154">
    <property type="entry name" value="PhoB"/>
    <property type="match status" value="1"/>
</dbReference>
<reference evidence="13" key="1">
    <citation type="journal article" name="Emerg. Infect. Dis.">
        <title>Two cases of a newly characterized neisseria species.</title>
        <authorList>
            <person name="Mustapha M."/>
            <person name="Lemos A.P.S."/>
            <person name="Harrison L.H."/>
            <person name="Vantyne D."/>
            <person name="Sacchi C.T."/>
        </authorList>
    </citation>
    <scope>NUCLEOTIDE SEQUENCE</scope>
    <source>
        <strain evidence="13">N.95.16</strain>
    </source>
</reference>
<dbReference type="RefSeq" id="WP_095502632.1">
    <property type="nucleotide sequence ID" value="NZ_CP046027.1"/>
</dbReference>
<dbReference type="InterPro" id="IPR039420">
    <property type="entry name" value="WalR-like"/>
</dbReference>
<dbReference type="Gene3D" id="6.10.250.690">
    <property type="match status" value="1"/>
</dbReference>
<evidence type="ECO:0000256" key="7">
    <source>
        <dbReference type="ARBA" id="ARBA00023012"/>
    </source>
</evidence>
<dbReference type="PROSITE" id="PS50110">
    <property type="entry name" value="RESPONSE_REGULATORY"/>
    <property type="match status" value="1"/>
</dbReference>
<keyword evidence="3" id="KW-0813">Transport</keyword>
<keyword evidence="8" id="KW-0805">Transcription regulation</keyword>
<evidence type="ECO:0000256" key="12">
    <source>
        <dbReference type="ARBA" id="ARBA00024735"/>
    </source>
</evidence>
<evidence type="ECO:0000256" key="9">
    <source>
        <dbReference type="ARBA" id="ARBA00023125"/>
    </source>
</evidence>
<comment type="caution">
    <text evidence="13">The sequence shown here is derived from an EMBL/GenBank/DDBJ whole genome shotgun (WGS) entry which is preliminary data.</text>
</comment>
<dbReference type="InterPro" id="IPR011006">
    <property type="entry name" value="CheY-like_superfamily"/>
</dbReference>
<accession>A0A5Q3RUG9</accession>
<evidence type="ECO:0000256" key="5">
    <source>
        <dbReference type="ARBA" id="ARBA00022553"/>
    </source>
</evidence>
<proteinExistence type="predicted"/>
<dbReference type="GO" id="GO:0006817">
    <property type="term" value="P:phosphate ion transport"/>
    <property type="evidence" value="ECO:0007669"/>
    <property type="project" value="UniProtKB-KW"/>
</dbReference>
<evidence type="ECO:0000256" key="6">
    <source>
        <dbReference type="ARBA" id="ARBA00022592"/>
    </source>
</evidence>
<keyword evidence="10" id="KW-0010">Activator</keyword>
<keyword evidence="11" id="KW-0804">Transcription</keyword>
<keyword evidence="7" id="KW-0902">Two-component regulatory system</keyword>